<comment type="subcellular location">
    <subcellularLocation>
        <location evidence="2">Endomembrane system</location>
    </subcellularLocation>
    <subcellularLocation>
        <location evidence="1 14">Membrane</location>
        <topology evidence="1 14">Multi-pass membrane protein</topology>
    </subcellularLocation>
</comment>
<evidence type="ECO:0000256" key="6">
    <source>
        <dbReference type="ARBA" id="ARBA00022741"/>
    </source>
</evidence>
<name>A0ABR3W315_9PEZI</name>
<reference evidence="19 20" key="1">
    <citation type="journal article" date="2024" name="IMA Fungus">
        <title>IMA Genome - F19 : A genome assembly and annotation guide to empower mycologists, including annotated draft genome sequences of Ceratocystis pirilliformis, Diaporthe australafricana, Fusarium ophioides, Paecilomyces lecythidis, and Sporothrix stenoceras.</title>
        <authorList>
            <person name="Aylward J."/>
            <person name="Wilson A.M."/>
            <person name="Visagie C.M."/>
            <person name="Spraker J."/>
            <person name="Barnes I."/>
            <person name="Buitendag C."/>
            <person name="Ceriani C."/>
            <person name="Del Mar Angel L."/>
            <person name="du Plessis D."/>
            <person name="Fuchs T."/>
            <person name="Gasser K."/>
            <person name="Kramer D."/>
            <person name="Li W."/>
            <person name="Munsamy K."/>
            <person name="Piso A."/>
            <person name="Price J.L."/>
            <person name="Sonnekus B."/>
            <person name="Thomas C."/>
            <person name="van der Nest A."/>
            <person name="van Dijk A."/>
            <person name="van Heerden A."/>
            <person name="van Vuuren N."/>
            <person name="Yilmaz N."/>
            <person name="Duong T.A."/>
            <person name="van der Merwe N.A."/>
            <person name="Wingfield M.J."/>
            <person name="Wingfield B.D."/>
        </authorList>
    </citation>
    <scope>NUCLEOTIDE SEQUENCE [LARGE SCALE GENOMIC DNA]</scope>
    <source>
        <strain evidence="19 20">CMW 18300</strain>
    </source>
</reference>
<protein>
    <recommendedName>
        <fullName evidence="14">Phospholipid-transporting ATPase</fullName>
        <ecNumber evidence="14">7.6.2.1</ecNumber>
    </recommendedName>
</protein>
<feature type="compositionally biased region" description="Basic and acidic residues" evidence="15">
    <location>
        <begin position="103"/>
        <end position="113"/>
    </location>
</feature>
<evidence type="ECO:0000256" key="5">
    <source>
        <dbReference type="ARBA" id="ARBA00022723"/>
    </source>
</evidence>
<dbReference type="InterPro" id="IPR023214">
    <property type="entry name" value="HAD_sf"/>
</dbReference>
<feature type="region of interest" description="Disordered" evidence="15">
    <location>
        <begin position="103"/>
        <end position="133"/>
    </location>
</feature>
<evidence type="ECO:0000256" key="7">
    <source>
        <dbReference type="ARBA" id="ARBA00022840"/>
    </source>
</evidence>
<evidence type="ECO:0000256" key="4">
    <source>
        <dbReference type="ARBA" id="ARBA00022692"/>
    </source>
</evidence>
<dbReference type="InterPro" id="IPR032631">
    <property type="entry name" value="P-type_ATPase_N"/>
</dbReference>
<dbReference type="PANTHER" id="PTHR24092">
    <property type="entry name" value="PROBABLE PHOSPHOLIPID-TRANSPORTING ATPASE"/>
    <property type="match status" value="1"/>
</dbReference>
<dbReference type="InterPro" id="IPR023299">
    <property type="entry name" value="ATPase_P-typ_cyto_dom_N"/>
</dbReference>
<evidence type="ECO:0000259" key="17">
    <source>
        <dbReference type="Pfam" id="PF16209"/>
    </source>
</evidence>
<organism evidence="19 20">
    <name type="scientific">Diaporthe australafricana</name>
    <dbReference type="NCBI Taxonomy" id="127596"/>
    <lineage>
        <taxon>Eukaryota</taxon>
        <taxon>Fungi</taxon>
        <taxon>Dikarya</taxon>
        <taxon>Ascomycota</taxon>
        <taxon>Pezizomycotina</taxon>
        <taxon>Sordariomycetes</taxon>
        <taxon>Sordariomycetidae</taxon>
        <taxon>Diaporthales</taxon>
        <taxon>Diaporthaceae</taxon>
        <taxon>Diaporthe</taxon>
    </lineage>
</organism>
<keyword evidence="4 14" id="KW-0812">Transmembrane</keyword>
<evidence type="ECO:0000259" key="18">
    <source>
        <dbReference type="Pfam" id="PF16212"/>
    </source>
</evidence>
<dbReference type="Pfam" id="PF16209">
    <property type="entry name" value="PhoLip_ATPase_N"/>
    <property type="match status" value="1"/>
</dbReference>
<gene>
    <name evidence="19" type="primary">DNF3_2</name>
    <name evidence="19" type="ORF">Daus18300_012373</name>
</gene>
<keyword evidence="11 14" id="KW-0472">Membrane</keyword>
<evidence type="ECO:0000256" key="8">
    <source>
        <dbReference type="ARBA" id="ARBA00022842"/>
    </source>
</evidence>
<feature type="transmembrane region" description="Helical" evidence="14">
    <location>
        <begin position="555"/>
        <end position="577"/>
    </location>
</feature>
<feature type="region of interest" description="Disordered" evidence="15">
    <location>
        <begin position="369"/>
        <end position="397"/>
    </location>
</feature>
<evidence type="ECO:0000256" key="11">
    <source>
        <dbReference type="ARBA" id="ARBA00023136"/>
    </source>
</evidence>
<comment type="caution">
    <text evidence="19">The sequence shown here is derived from an EMBL/GenBank/DDBJ whole genome shotgun (WGS) entry which is preliminary data.</text>
</comment>
<feature type="compositionally biased region" description="Low complexity" evidence="15">
    <location>
        <begin position="1567"/>
        <end position="1583"/>
    </location>
</feature>
<dbReference type="Pfam" id="PF16212">
    <property type="entry name" value="PhoLip_ATPase_C"/>
    <property type="match status" value="1"/>
</dbReference>
<feature type="compositionally biased region" description="Basic and acidic residues" evidence="15">
    <location>
        <begin position="58"/>
        <end position="74"/>
    </location>
</feature>
<evidence type="ECO:0000256" key="14">
    <source>
        <dbReference type="RuleBase" id="RU362033"/>
    </source>
</evidence>
<evidence type="ECO:0000256" key="3">
    <source>
        <dbReference type="ARBA" id="ARBA00008109"/>
    </source>
</evidence>
<comment type="catalytic activity">
    <reaction evidence="13">
        <text>a 1,2-diacyl-sn-glycero-3-phosphoethanolamine(out) + ATP + H2O = a 1,2-diacyl-sn-glycero-3-phosphoethanolamine(in) + ADP + phosphate + H(+)</text>
        <dbReference type="Rhea" id="RHEA:66132"/>
        <dbReference type="ChEBI" id="CHEBI:15377"/>
        <dbReference type="ChEBI" id="CHEBI:15378"/>
        <dbReference type="ChEBI" id="CHEBI:30616"/>
        <dbReference type="ChEBI" id="CHEBI:43474"/>
        <dbReference type="ChEBI" id="CHEBI:64612"/>
        <dbReference type="ChEBI" id="CHEBI:456216"/>
    </reaction>
    <physiologicalReaction direction="left-to-right" evidence="13">
        <dbReference type="Rhea" id="RHEA:66133"/>
    </physiologicalReaction>
</comment>
<evidence type="ECO:0000256" key="13">
    <source>
        <dbReference type="ARBA" id="ARBA00049128"/>
    </source>
</evidence>
<feature type="region of interest" description="Disordered" evidence="15">
    <location>
        <begin position="1554"/>
        <end position="1655"/>
    </location>
</feature>
<accession>A0ABR3W315</accession>
<dbReference type="SUPFAM" id="SSF81653">
    <property type="entry name" value="Calcium ATPase, transduction domain A"/>
    <property type="match status" value="1"/>
</dbReference>
<feature type="domain" description="P-type ATPase A" evidence="16">
    <location>
        <begin position="397"/>
        <end position="529"/>
    </location>
</feature>
<proteinExistence type="inferred from homology"/>
<dbReference type="InterPro" id="IPR006539">
    <property type="entry name" value="P-type_ATPase_IV"/>
</dbReference>
<dbReference type="InterPro" id="IPR036412">
    <property type="entry name" value="HAD-like_sf"/>
</dbReference>
<evidence type="ECO:0000256" key="12">
    <source>
        <dbReference type="ARBA" id="ARBA00034036"/>
    </source>
</evidence>
<feature type="compositionally biased region" description="Polar residues" evidence="15">
    <location>
        <begin position="1646"/>
        <end position="1655"/>
    </location>
</feature>
<dbReference type="Gene3D" id="3.40.50.1000">
    <property type="entry name" value="HAD superfamily/HAD-like"/>
    <property type="match status" value="1"/>
</dbReference>
<keyword evidence="8 14" id="KW-0460">Magnesium</keyword>
<dbReference type="Gene3D" id="2.70.150.10">
    <property type="entry name" value="Calcium-transporting ATPase, cytoplasmic transduction domain A"/>
    <property type="match status" value="1"/>
</dbReference>
<dbReference type="NCBIfam" id="TIGR01652">
    <property type="entry name" value="ATPase-Plipid"/>
    <property type="match status" value="2"/>
</dbReference>
<dbReference type="EMBL" id="JAWRVE010000166">
    <property type="protein sequence ID" value="KAL1852018.1"/>
    <property type="molecule type" value="Genomic_DNA"/>
</dbReference>
<feature type="transmembrane region" description="Helical" evidence="14">
    <location>
        <begin position="1453"/>
        <end position="1477"/>
    </location>
</feature>
<feature type="transmembrane region" description="Helical" evidence="14">
    <location>
        <begin position="1341"/>
        <end position="1361"/>
    </location>
</feature>
<dbReference type="SFLD" id="SFLDF00027">
    <property type="entry name" value="p-type_atpase"/>
    <property type="match status" value="1"/>
</dbReference>
<dbReference type="EC" id="7.6.2.1" evidence="14"/>
<feature type="compositionally biased region" description="Low complexity" evidence="15">
    <location>
        <begin position="1626"/>
        <end position="1637"/>
    </location>
</feature>
<dbReference type="SUPFAM" id="SSF81665">
    <property type="entry name" value="Calcium ATPase, transmembrane domain M"/>
    <property type="match status" value="1"/>
</dbReference>
<feature type="compositionally biased region" description="Polar residues" evidence="15">
    <location>
        <begin position="718"/>
        <end position="727"/>
    </location>
</feature>
<feature type="domain" description="P-type ATPase C-terminal" evidence="18">
    <location>
        <begin position="1277"/>
        <end position="1528"/>
    </location>
</feature>
<evidence type="ECO:0000313" key="19">
    <source>
        <dbReference type="EMBL" id="KAL1852018.1"/>
    </source>
</evidence>
<evidence type="ECO:0000256" key="10">
    <source>
        <dbReference type="ARBA" id="ARBA00022989"/>
    </source>
</evidence>
<dbReference type="PANTHER" id="PTHR24092:SF174">
    <property type="entry name" value="PHOSPHOLIPID-TRANSPORTING ATPASE DNF3-RELATED"/>
    <property type="match status" value="1"/>
</dbReference>
<evidence type="ECO:0000256" key="2">
    <source>
        <dbReference type="ARBA" id="ARBA00004308"/>
    </source>
</evidence>
<evidence type="ECO:0000256" key="9">
    <source>
        <dbReference type="ARBA" id="ARBA00022967"/>
    </source>
</evidence>
<keyword evidence="5" id="KW-0479">Metal-binding</keyword>
<keyword evidence="9 14" id="KW-1278">Translocase</keyword>
<dbReference type="PRINTS" id="PR00119">
    <property type="entry name" value="CATATPASE"/>
</dbReference>
<feature type="region of interest" description="Disordered" evidence="15">
    <location>
        <begin position="985"/>
        <end position="1007"/>
    </location>
</feature>
<dbReference type="Proteomes" id="UP001583177">
    <property type="component" value="Unassembled WGS sequence"/>
</dbReference>
<feature type="transmembrane region" description="Helical" evidence="14">
    <location>
        <begin position="1424"/>
        <end position="1441"/>
    </location>
</feature>
<sequence>MAGRSSDRRSTSIDILRSELDNIQESETLVPSRPSLAGDAVETGPRTAPARRSNSSTRRSESGAHIRFSDDASRREHRRGHASSHLRLDTDLYPIQSRVEDTEAARRWRESRDFPSQPDTSSPALVDTLGGGESVPHRVSFAAQPVASHGPATRHRRLRLRGIGGNVKNVASAAEASARVSRAKDWVARQRARTRRLKRAPTGRLKARVAALYKKWIYEGLLRQRPLPPSADGRHVPLNPGQARRKSLTDERTGKPYISNFIRSSRYTLWSFLPKQLFFQFSKLANAYFLTIGILQMIPGLSTTGTYTTIGPLIAFVALSMGKEGWDDYRRYKLDKLENRTQVWVLDPARSLSSEKRYGKLREKLRRRREDADGEMQELDRVDEREDENPPWSENEDVHWSKVQWEEVRVGDIVKLRRDDNIPADMILLHATGPNGIAYIETMALDGETNLKSKQACPLFAEHCDSLSALNAVQAEVVSEDPNLDLYNYEGKAVVSGEVMPLTLNQVVYRGSTLRNTNEAVGIVINTGEECKIRMNANKNVHAKAPAMQFRVNKIVILLVFVVIMLSVGCSIGNIIWSDNYERHAWYLDDGSVAFGQILIGFVIVFNTLIPLSLYVSLEIVKIGQVMLLRDVDMYDSVSDTPMVANTTTILEDLGQVSYVFSDKTGTLTENVMRFRKMSVAGTAWLHDVDLRREAEATKKRQAQIETSGAKSRKGKGDQTTRASMHTTRSEPVEDLVFEEQRLSMGQTRRSSSVWASTARPSESGQLNTENLIQYIRRKPWSPFSKKARQFILCIALCHTCLPERKAGGKIQFQAASPDELALVEAAQDLGYLLVDRSSQTIKLEVTDENGSAATETYEVLDVIEFSSKRKRMSIIVRKPDGRICVFIKGADNVILPRLEQSRLAMDTASAVDRRASIRRSMEQEKALRKMSVHSARNSTSVARVTSNFTSRAGIFGRKSTTKRSASTQRRRSSVLADEIDSWITNRERENSGNGESHQAHQTVAGRGRSIELLQSPEVMDDLFDDMVDEDVAVSDNEVFERCFQHLEDFASEGLRTLLYAYRSVPEEDYKQWKSVYHEATTSLVDRQERIEAAAEIIEQGFELAGATAIEDKLQHGVPETIDKLRRANIKVWMLTGDKRETAINIAHSARICKPFSEVYILDATEGDLQEKIAATLVEVGRGMIMHPVVVIDGHTLSVVEDDESLKVLFFDLVARVDSVICCRAAPAQKATLVKCIRTQVPTSLTLAIGDGANDIAMIQASHVGIGISGREGLQAARISDYSIAQFRFLQKLLFVHGRWNYIRTGKYVLGTFWKEIVFYIVQALYQEYNGYTGTSLYESASLAVFNTLFTSLAVILVGMFEQDIKAETLLAVPELYTYGQKIKAFNNFKYFGWISMAVLEAVLIYYSVWGIFMHLEFDGDNTLFAMGDLAFTVCVLFINIKMLILELHNKTLVTFIGFFISVGGWFLWNLFLSAIYDARVGPYIVRDAFIYNFGRKPTWWLTAVMALAMVIVFELSVSAVRRIFWPQDQDLMQEAEKYAGMLDVMREHAAEAGEAGGGVGGKQAGEDPAADAADARHSQQQQHEWSGFGHQRAGRRRSRKLSGDVYGAPPFVATPEERGVDPLDGAGSFAGPSGAGNVKGKRHSVSTSIYRVDS</sequence>
<feature type="transmembrane region" description="Helical" evidence="14">
    <location>
        <begin position="1391"/>
        <end position="1412"/>
    </location>
</feature>
<keyword evidence="20" id="KW-1185">Reference proteome</keyword>
<dbReference type="InterPro" id="IPR032630">
    <property type="entry name" value="P_typ_ATPase_c"/>
</dbReference>
<evidence type="ECO:0000259" key="16">
    <source>
        <dbReference type="Pfam" id="PF00122"/>
    </source>
</evidence>
<dbReference type="SUPFAM" id="SSF56784">
    <property type="entry name" value="HAD-like"/>
    <property type="match status" value="1"/>
</dbReference>
<dbReference type="PROSITE" id="PS00154">
    <property type="entry name" value="ATPASE_E1_E2"/>
    <property type="match status" value="1"/>
</dbReference>
<feature type="region of interest" description="Disordered" evidence="15">
    <location>
        <begin position="228"/>
        <end position="250"/>
    </location>
</feature>
<feature type="compositionally biased region" description="Low complexity" evidence="15">
    <location>
        <begin position="45"/>
        <end position="57"/>
    </location>
</feature>
<feature type="transmembrane region" description="Helical" evidence="14">
    <location>
        <begin position="1500"/>
        <end position="1521"/>
    </location>
</feature>
<feature type="transmembrane region" description="Helical" evidence="14">
    <location>
        <begin position="597"/>
        <end position="618"/>
    </location>
</feature>
<feature type="domain" description="P-type ATPase N-terminal" evidence="17">
    <location>
        <begin position="252"/>
        <end position="310"/>
    </location>
</feature>
<comment type="catalytic activity">
    <reaction evidence="12 14">
        <text>ATP + H2O + phospholipidSide 1 = ADP + phosphate + phospholipidSide 2.</text>
        <dbReference type="EC" id="7.6.2.1"/>
    </reaction>
</comment>
<dbReference type="Pfam" id="PF13246">
    <property type="entry name" value="Cation_ATPase"/>
    <property type="match status" value="1"/>
</dbReference>
<dbReference type="InterPro" id="IPR044492">
    <property type="entry name" value="P_typ_ATPase_HD_dom"/>
</dbReference>
<dbReference type="InterPro" id="IPR059000">
    <property type="entry name" value="ATPase_P-type_domA"/>
</dbReference>
<feature type="compositionally biased region" description="Basic residues" evidence="15">
    <location>
        <begin position="75"/>
        <end position="84"/>
    </location>
</feature>
<dbReference type="NCBIfam" id="TIGR01494">
    <property type="entry name" value="ATPase_P-type"/>
    <property type="match status" value="2"/>
</dbReference>
<evidence type="ECO:0000256" key="15">
    <source>
        <dbReference type="SAM" id="MobiDB-lite"/>
    </source>
</evidence>
<dbReference type="SUPFAM" id="SSF81660">
    <property type="entry name" value="Metal cation-transporting ATPase, ATP-binding domain N"/>
    <property type="match status" value="1"/>
</dbReference>
<dbReference type="InterPro" id="IPR008250">
    <property type="entry name" value="ATPase_P-typ_transduc_dom_A_sf"/>
</dbReference>
<dbReference type="Pfam" id="PF00702">
    <property type="entry name" value="Hydrolase"/>
    <property type="match status" value="1"/>
</dbReference>
<keyword evidence="7 14" id="KW-0067">ATP-binding</keyword>
<feature type="region of interest" description="Disordered" evidence="15">
    <location>
        <begin position="24"/>
        <end position="89"/>
    </location>
</feature>
<evidence type="ECO:0000313" key="20">
    <source>
        <dbReference type="Proteomes" id="UP001583177"/>
    </source>
</evidence>
<feature type="region of interest" description="Disordered" evidence="15">
    <location>
        <begin position="697"/>
        <end position="731"/>
    </location>
</feature>
<dbReference type="SFLD" id="SFLDS00003">
    <property type="entry name" value="Haloacid_Dehalogenase"/>
    <property type="match status" value="1"/>
</dbReference>
<evidence type="ECO:0000256" key="1">
    <source>
        <dbReference type="ARBA" id="ARBA00004141"/>
    </source>
</evidence>
<dbReference type="InterPro" id="IPR023298">
    <property type="entry name" value="ATPase_P-typ_TM_dom_sf"/>
</dbReference>
<keyword evidence="6 14" id="KW-0547">Nucleotide-binding</keyword>
<keyword evidence="10 14" id="KW-1133">Transmembrane helix</keyword>
<dbReference type="Pfam" id="PF00122">
    <property type="entry name" value="E1-E2_ATPase"/>
    <property type="match status" value="1"/>
</dbReference>
<dbReference type="Gene3D" id="3.40.1110.10">
    <property type="entry name" value="Calcium-transporting ATPase, cytoplasmic domain N"/>
    <property type="match status" value="2"/>
</dbReference>
<feature type="compositionally biased region" description="Gly residues" evidence="15">
    <location>
        <begin position="1555"/>
        <end position="1564"/>
    </location>
</feature>
<feature type="compositionally biased region" description="Polar residues" evidence="15">
    <location>
        <begin position="992"/>
        <end position="1002"/>
    </location>
</feature>
<dbReference type="InterPro" id="IPR018303">
    <property type="entry name" value="ATPase_P-typ_P_site"/>
</dbReference>
<dbReference type="InterPro" id="IPR001757">
    <property type="entry name" value="P_typ_ATPase"/>
</dbReference>
<comment type="similarity">
    <text evidence="3 14">Belongs to the cation transport ATPase (P-type) (TC 3.A.3) family. Type IV subfamily.</text>
</comment>
<dbReference type="SFLD" id="SFLDG00002">
    <property type="entry name" value="C1.7:_P-type_atpase_like"/>
    <property type="match status" value="1"/>
</dbReference>